<dbReference type="InterPro" id="IPR000182">
    <property type="entry name" value="GNAT_dom"/>
</dbReference>
<protein>
    <submittedName>
        <fullName evidence="2">Acetyltransferase domain containing protein</fullName>
    </submittedName>
</protein>
<dbReference type="PROSITE" id="PS51186">
    <property type="entry name" value="GNAT"/>
    <property type="match status" value="1"/>
</dbReference>
<evidence type="ECO:0000259" key="1">
    <source>
        <dbReference type="PROSITE" id="PS51186"/>
    </source>
</evidence>
<dbReference type="Pfam" id="PF00583">
    <property type="entry name" value="Acetyltransf_1"/>
    <property type="match status" value="1"/>
</dbReference>
<proteinExistence type="predicted"/>
<reference evidence="2" key="1">
    <citation type="journal article" date="2021" name="Proc. Natl. Acad. Sci. U.S.A.">
        <title>A Catalog of Tens of Thousands of Viruses from Human Metagenomes Reveals Hidden Associations with Chronic Diseases.</title>
        <authorList>
            <person name="Tisza M.J."/>
            <person name="Buck C.B."/>
        </authorList>
    </citation>
    <scope>NUCLEOTIDE SEQUENCE</scope>
    <source>
        <strain evidence="2">Ctrub15</strain>
    </source>
</reference>
<dbReference type="InterPro" id="IPR016181">
    <property type="entry name" value="Acyl_CoA_acyltransferase"/>
</dbReference>
<accession>A0A8S5LUW0</accession>
<feature type="domain" description="N-acetyltransferase" evidence="1">
    <location>
        <begin position="1"/>
        <end position="147"/>
    </location>
</feature>
<organism evidence="2">
    <name type="scientific">Podoviridae sp. ctrub15</name>
    <dbReference type="NCBI Taxonomy" id="2826581"/>
    <lineage>
        <taxon>Viruses</taxon>
        <taxon>Duplodnaviria</taxon>
        <taxon>Heunggongvirae</taxon>
        <taxon>Uroviricota</taxon>
        <taxon>Caudoviricetes</taxon>
    </lineage>
</organism>
<name>A0A8S5LUW0_9CAUD</name>
<sequence length="147" mass="16378">MEVKDVSARVIYSSPEFDQIVRDYCEESGNPDLGEAVPALEFYERMEQSGAVRCAAAYEGERIVGIVVVVTTLYPHFGKRVASVESLWLDRNHRVGGAGLKLIRKAQALAREMGAVGIYYGARSGSRLAQLYGRLFTPMNSLFWKKL</sequence>
<dbReference type="EMBL" id="BK014743">
    <property type="protein sequence ID" value="DAD73680.1"/>
    <property type="molecule type" value="Genomic_DNA"/>
</dbReference>
<dbReference type="SUPFAM" id="SSF55729">
    <property type="entry name" value="Acyl-CoA N-acyltransferases (Nat)"/>
    <property type="match status" value="1"/>
</dbReference>
<evidence type="ECO:0000313" key="2">
    <source>
        <dbReference type="EMBL" id="DAD73680.1"/>
    </source>
</evidence>
<dbReference type="Gene3D" id="3.40.630.30">
    <property type="match status" value="1"/>
</dbReference>
<dbReference type="GO" id="GO:0016747">
    <property type="term" value="F:acyltransferase activity, transferring groups other than amino-acyl groups"/>
    <property type="evidence" value="ECO:0007669"/>
    <property type="project" value="InterPro"/>
</dbReference>